<dbReference type="SUPFAM" id="SSF52540">
    <property type="entry name" value="P-loop containing nucleoside triphosphate hydrolases"/>
    <property type="match status" value="1"/>
</dbReference>
<evidence type="ECO:0000313" key="2">
    <source>
        <dbReference type="Proteomes" id="UP000245119"/>
    </source>
</evidence>
<accession>A0A2T7NI81</accession>
<dbReference type="Proteomes" id="UP000245119">
    <property type="component" value="Linkage Group LG12"/>
</dbReference>
<keyword evidence="2" id="KW-1185">Reference proteome</keyword>
<gene>
    <name evidence="1" type="ORF">C0Q70_19050</name>
</gene>
<comment type="caution">
    <text evidence="1">The sequence shown here is derived from an EMBL/GenBank/DDBJ whole genome shotgun (WGS) entry which is preliminary data.</text>
</comment>
<protein>
    <submittedName>
        <fullName evidence="1">Uncharacterized protein</fullName>
    </submittedName>
</protein>
<dbReference type="InterPro" id="IPR027417">
    <property type="entry name" value="P-loop_NTPase"/>
</dbReference>
<sequence>MSNEMGYAGTWDQFFQVMLEWGWTFPPEIDPVGQIEKLNDFLDLGRSPQLCARIASVCNIASMREKEEVQVQALRQVYDAAAPVIYRKGGLHVAQRMCLPVARSAPTYLAPRLDHLQHFWPWMMDINPGG</sequence>
<dbReference type="EMBL" id="PZQS01000012">
    <property type="protein sequence ID" value="PVD20887.1"/>
    <property type="molecule type" value="Genomic_DNA"/>
</dbReference>
<organism evidence="1 2">
    <name type="scientific">Pomacea canaliculata</name>
    <name type="common">Golden apple snail</name>
    <dbReference type="NCBI Taxonomy" id="400727"/>
    <lineage>
        <taxon>Eukaryota</taxon>
        <taxon>Metazoa</taxon>
        <taxon>Spiralia</taxon>
        <taxon>Lophotrochozoa</taxon>
        <taxon>Mollusca</taxon>
        <taxon>Gastropoda</taxon>
        <taxon>Caenogastropoda</taxon>
        <taxon>Architaenioglossa</taxon>
        <taxon>Ampullarioidea</taxon>
        <taxon>Ampullariidae</taxon>
        <taxon>Pomacea</taxon>
    </lineage>
</organism>
<dbReference type="AlphaFoldDB" id="A0A2T7NI81"/>
<proteinExistence type="predicted"/>
<reference evidence="1 2" key="1">
    <citation type="submission" date="2018-04" db="EMBL/GenBank/DDBJ databases">
        <title>The genome of golden apple snail Pomacea canaliculata provides insight into stress tolerance and invasive adaptation.</title>
        <authorList>
            <person name="Liu C."/>
            <person name="Liu B."/>
            <person name="Ren Y."/>
            <person name="Zhang Y."/>
            <person name="Wang H."/>
            <person name="Li S."/>
            <person name="Jiang F."/>
            <person name="Yin L."/>
            <person name="Zhang G."/>
            <person name="Qian W."/>
            <person name="Fan W."/>
        </authorList>
    </citation>
    <scope>NUCLEOTIDE SEQUENCE [LARGE SCALE GENOMIC DNA]</scope>
    <source>
        <strain evidence="1">SZHN2017</strain>
        <tissue evidence="1">Muscle</tissue>
    </source>
</reference>
<evidence type="ECO:0000313" key="1">
    <source>
        <dbReference type="EMBL" id="PVD20887.1"/>
    </source>
</evidence>
<name>A0A2T7NI81_POMCA</name>